<evidence type="ECO:0000313" key="2">
    <source>
        <dbReference type="Proteomes" id="UP001347796"/>
    </source>
</evidence>
<protein>
    <submittedName>
        <fullName evidence="1">Uncharacterized protein</fullName>
    </submittedName>
</protein>
<organism evidence="1 2">
    <name type="scientific">Patella caerulea</name>
    <name type="common">Rayed Mediterranean limpet</name>
    <dbReference type="NCBI Taxonomy" id="87958"/>
    <lineage>
        <taxon>Eukaryota</taxon>
        <taxon>Metazoa</taxon>
        <taxon>Spiralia</taxon>
        <taxon>Lophotrochozoa</taxon>
        <taxon>Mollusca</taxon>
        <taxon>Gastropoda</taxon>
        <taxon>Patellogastropoda</taxon>
        <taxon>Patelloidea</taxon>
        <taxon>Patellidae</taxon>
        <taxon>Patella</taxon>
    </lineage>
</organism>
<evidence type="ECO:0000313" key="1">
    <source>
        <dbReference type="EMBL" id="KAK6186488.1"/>
    </source>
</evidence>
<comment type="caution">
    <text evidence="1">The sequence shown here is derived from an EMBL/GenBank/DDBJ whole genome shotgun (WGS) entry which is preliminary data.</text>
</comment>
<sequence length="130" mass="14483">MIQNFYLPSFSPDELEKSDAEMVIYNFCKFLKRVENSKISTPWINPDTLEEQIITLNTGHILQALLGSPRIPSNISCGIMTFDHVSNGLTTINTCAPSISFSNLKLIKTYSRFEESLLLVVVGAHGFGIV</sequence>
<gene>
    <name evidence="1" type="ORF">SNE40_008517</name>
</gene>
<keyword evidence="2" id="KW-1185">Reference proteome</keyword>
<accession>A0AAN8K6S7</accession>
<dbReference type="EMBL" id="JAZGQO010000006">
    <property type="protein sequence ID" value="KAK6186488.1"/>
    <property type="molecule type" value="Genomic_DNA"/>
</dbReference>
<proteinExistence type="predicted"/>
<dbReference type="AlphaFoldDB" id="A0AAN8K6S7"/>
<name>A0AAN8K6S7_PATCE</name>
<reference evidence="1 2" key="1">
    <citation type="submission" date="2024-01" db="EMBL/GenBank/DDBJ databases">
        <title>The genome of the rayed Mediterranean limpet Patella caerulea (Linnaeus, 1758).</title>
        <authorList>
            <person name="Anh-Thu Weber A."/>
            <person name="Halstead-Nussloch G."/>
        </authorList>
    </citation>
    <scope>NUCLEOTIDE SEQUENCE [LARGE SCALE GENOMIC DNA]</scope>
    <source>
        <strain evidence="1">AATW-2023a</strain>
        <tissue evidence="1">Whole specimen</tissue>
    </source>
</reference>
<dbReference type="Proteomes" id="UP001347796">
    <property type="component" value="Unassembled WGS sequence"/>
</dbReference>